<keyword evidence="1" id="KW-0863">Zinc-finger</keyword>
<comment type="caution">
    <text evidence="3">The sequence shown here is derived from an EMBL/GenBank/DDBJ whole genome shotgun (WGS) entry which is preliminary data.</text>
</comment>
<protein>
    <recommendedName>
        <fullName evidence="2">C2H2-type domain-containing protein</fullName>
    </recommendedName>
</protein>
<name>A0AAV1VM14_9STRA</name>
<keyword evidence="1" id="KW-0862">Zinc</keyword>
<feature type="domain" description="C2H2-type" evidence="2">
    <location>
        <begin position="640"/>
        <end position="669"/>
    </location>
</feature>
<sequence length="826" mass="90757">MQRRQRENSDFMSGDAPRRALINSFATTSAPYQRHHERSSTYLQVPMTDFSVRSYNQLQLHPGRDWQTPMGMEPPTYKKQGCYSTTVDLGGMVGVEVPGLLRGGNEAATRVSLSEAVSEMNMASADVNVLHNASSGSTKALVVNDVRDLLSSTATDVSSSLALTTDKQATLPSTVTVDSTTSVVVDAAYTQQSQPRDPALTTEKIPTHRKMRCKFPDCPNRARVSQHFGNFCNRHVIVAPCGFPGCRDKAVEYAAMCMKHLNLGKDALNKVLNTRTQNVPVCRTDGCFKNDQGRGYCRGHENLMMATGRLPLHISKRRLNSAYTMCSYPECTKHSQRRHLCRTHGNLLIKQAQGLANQPGATESFEDILAKIEKDMRRCTQENCMKNSQRDRLCSTHYNEKQNLQMNGATPVTSGAAIVRREKGGPSWRVGAEDSTVQSAGRTECQKLDCDVLPYAMEPSVEYLNEVQNLIPGRKRRSGDPFLSRVSAGIVVGSDDCAQRQAVLASTRGTTCMNAMCNRESHGCDYCDECQRLFSFVVVPTHETLAGSSGYPCKIAAGGGAPFEGNALRRRAANCGQEPVSGGLCASHCRTSGIGSMLVDQVNVNVQMLGQSWALAETTATAAQEVNQMNPTPSGRTKKYYCKINGCGKQAQRQRFCKRHYRLHASVPPERSEPETNPSSCVTGPQHSVFSRPTIACHFLGCSQLARSGTSLCLAHAEATFCWQPGCENIVERGRFCGFHEFRKQCAYEGCMFSSEQHESGCLHHSHAPKCRHDFCDKFTIGSEMCRVHQRSCQDFPCVLCRLHALSPNGFETGVDAGIDNGIGTL</sequence>
<dbReference type="AlphaFoldDB" id="A0AAV1VM14"/>
<dbReference type="GO" id="GO:0008270">
    <property type="term" value="F:zinc ion binding"/>
    <property type="evidence" value="ECO:0007669"/>
    <property type="project" value="UniProtKB-KW"/>
</dbReference>
<dbReference type="EMBL" id="CAKLBY020000378">
    <property type="protein sequence ID" value="CAK7947356.1"/>
    <property type="molecule type" value="Genomic_DNA"/>
</dbReference>
<organism evidence="3 4">
    <name type="scientific">Peronospora matthiolae</name>
    <dbReference type="NCBI Taxonomy" id="2874970"/>
    <lineage>
        <taxon>Eukaryota</taxon>
        <taxon>Sar</taxon>
        <taxon>Stramenopiles</taxon>
        <taxon>Oomycota</taxon>
        <taxon>Peronosporomycetes</taxon>
        <taxon>Peronosporales</taxon>
        <taxon>Peronosporaceae</taxon>
        <taxon>Peronospora</taxon>
    </lineage>
</organism>
<accession>A0AAV1VM14</accession>
<dbReference type="PANTHER" id="PTHR31827">
    <property type="entry name" value="EMB|CAB89363.1"/>
    <property type="match status" value="1"/>
</dbReference>
<dbReference type="InterPro" id="IPR013087">
    <property type="entry name" value="Znf_C2H2_type"/>
</dbReference>
<dbReference type="PANTHER" id="PTHR31827:SF1">
    <property type="entry name" value="EMB|CAB89363.1"/>
    <property type="match status" value="1"/>
</dbReference>
<gene>
    <name evidence="3" type="ORF">PM001_LOCUS32506</name>
</gene>
<evidence type="ECO:0000313" key="3">
    <source>
        <dbReference type="EMBL" id="CAK7947356.1"/>
    </source>
</evidence>
<dbReference type="PROSITE" id="PS50157">
    <property type="entry name" value="ZINC_FINGER_C2H2_2"/>
    <property type="match status" value="1"/>
</dbReference>
<keyword evidence="1" id="KW-0479">Metal-binding</keyword>
<evidence type="ECO:0000313" key="4">
    <source>
        <dbReference type="Proteomes" id="UP001162060"/>
    </source>
</evidence>
<evidence type="ECO:0000256" key="1">
    <source>
        <dbReference type="PROSITE-ProRule" id="PRU00042"/>
    </source>
</evidence>
<dbReference type="Proteomes" id="UP001162060">
    <property type="component" value="Unassembled WGS sequence"/>
</dbReference>
<proteinExistence type="predicted"/>
<reference evidence="3" key="1">
    <citation type="submission" date="2024-01" db="EMBL/GenBank/DDBJ databases">
        <authorList>
            <person name="Webb A."/>
        </authorList>
    </citation>
    <scope>NUCLEOTIDE SEQUENCE</scope>
    <source>
        <strain evidence="3">Pm1</strain>
    </source>
</reference>
<evidence type="ECO:0000259" key="2">
    <source>
        <dbReference type="PROSITE" id="PS50157"/>
    </source>
</evidence>